<feature type="domain" description="DUF1985" evidence="1">
    <location>
        <begin position="54"/>
        <end position="179"/>
    </location>
</feature>
<organism evidence="2 3">
    <name type="scientific">Perilla frutescens var. hirtella</name>
    <name type="common">Perilla citriodora</name>
    <name type="synonym">Perilla setoyensis</name>
    <dbReference type="NCBI Taxonomy" id="608512"/>
    <lineage>
        <taxon>Eukaryota</taxon>
        <taxon>Viridiplantae</taxon>
        <taxon>Streptophyta</taxon>
        <taxon>Embryophyta</taxon>
        <taxon>Tracheophyta</taxon>
        <taxon>Spermatophyta</taxon>
        <taxon>Magnoliopsida</taxon>
        <taxon>eudicotyledons</taxon>
        <taxon>Gunneridae</taxon>
        <taxon>Pentapetalae</taxon>
        <taxon>asterids</taxon>
        <taxon>lamiids</taxon>
        <taxon>Lamiales</taxon>
        <taxon>Lamiaceae</taxon>
        <taxon>Nepetoideae</taxon>
        <taxon>Elsholtzieae</taxon>
        <taxon>Perilla</taxon>
    </lineage>
</organism>
<evidence type="ECO:0000313" key="3">
    <source>
        <dbReference type="Proteomes" id="UP001190926"/>
    </source>
</evidence>
<accession>A0AAD4IYG8</accession>
<dbReference type="Pfam" id="PF09331">
    <property type="entry name" value="DUF1985"/>
    <property type="match status" value="1"/>
</dbReference>
<dbReference type="Proteomes" id="UP001190926">
    <property type="component" value="Unassembled WGS sequence"/>
</dbReference>
<evidence type="ECO:0000259" key="1">
    <source>
        <dbReference type="Pfam" id="PF09331"/>
    </source>
</evidence>
<name>A0AAD4IYG8_PERFH</name>
<gene>
    <name evidence="2" type="ORF">C2S53_013105</name>
</gene>
<reference evidence="2 3" key="1">
    <citation type="journal article" date="2021" name="Nat. Commun.">
        <title>Incipient diploidization of the medicinal plant Perilla within 10,000 years.</title>
        <authorList>
            <person name="Zhang Y."/>
            <person name="Shen Q."/>
            <person name="Leng L."/>
            <person name="Zhang D."/>
            <person name="Chen S."/>
            <person name="Shi Y."/>
            <person name="Ning Z."/>
            <person name="Chen S."/>
        </authorList>
    </citation>
    <scope>NUCLEOTIDE SEQUENCE [LARGE SCALE GENOMIC DNA]</scope>
    <source>
        <strain evidence="3">cv. PC099</strain>
    </source>
</reference>
<dbReference type="PANTHER" id="PTHR48449:SF1">
    <property type="entry name" value="DUF1985 DOMAIN-CONTAINING PROTEIN"/>
    <property type="match status" value="1"/>
</dbReference>
<keyword evidence="3" id="KW-1185">Reference proteome</keyword>
<dbReference type="PANTHER" id="PTHR48449">
    <property type="entry name" value="DUF1985 DOMAIN-CONTAINING PROTEIN"/>
    <property type="match status" value="1"/>
</dbReference>
<dbReference type="AlphaFoldDB" id="A0AAD4IYG8"/>
<evidence type="ECO:0000313" key="2">
    <source>
        <dbReference type="EMBL" id="KAH6823850.1"/>
    </source>
</evidence>
<proteinExistence type="predicted"/>
<protein>
    <recommendedName>
        <fullName evidence="1">DUF1985 domain-containing protein</fullName>
    </recommendedName>
</protein>
<comment type="caution">
    <text evidence="2">The sequence shown here is derived from an EMBL/GenBank/DDBJ whole genome shotgun (WGS) entry which is preliminary data.</text>
</comment>
<dbReference type="InterPro" id="IPR015410">
    <property type="entry name" value="DUF1985"/>
</dbReference>
<dbReference type="EMBL" id="SDAM02000556">
    <property type="protein sequence ID" value="KAH6823850.1"/>
    <property type="molecule type" value="Genomic_DNA"/>
</dbReference>
<sequence length="237" mass="26954">MWLESIRKQLDPANQALLSESCLGVISRLPSYVFHAVVYQELLMRLDRTSLTSNTLSFVIHGETLQFGPMEFGLMCGLKFKGWYAPPVSSAFHDSMFDGRLDLTLFHLQEKFRMECGSRKRSGPTCLRLAWLNILYGVLLCRGPVTQSVDMEYFHLIDNDEAFKTYPWGSVAYDFLIRSTHENRDHLLRVLAGGARCRGDIIAPGLSITLLPWAYEVMPDLAALCETQEDDRGERIP</sequence>